<evidence type="ECO:0000256" key="1">
    <source>
        <dbReference type="SAM" id="MobiDB-lite"/>
    </source>
</evidence>
<evidence type="ECO:0000313" key="2">
    <source>
        <dbReference type="EMBL" id="MBB3876438.1"/>
    </source>
</evidence>
<dbReference type="RefSeq" id="WP_147035871.1">
    <property type="nucleotide sequence ID" value="NZ_JACIDB010000006.1"/>
</dbReference>
<name>A0AAW3TU49_9SPHN</name>
<feature type="region of interest" description="Disordered" evidence="1">
    <location>
        <begin position="1"/>
        <end position="26"/>
    </location>
</feature>
<dbReference type="Proteomes" id="UP000528945">
    <property type="component" value="Unassembled WGS sequence"/>
</dbReference>
<dbReference type="EMBL" id="JACIDB010000006">
    <property type="protein sequence ID" value="MBB3876438.1"/>
    <property type="molecule type" value="Genomic_DNA"/>
</dbReference>
<keyword evidence="3" id="KW-1185">Reference proteome</keyword>
<organism evidence="2 3">
    <name type="scientific">Sphingomonas aquatilis</name>
    <dbReference type="NCBI Taxonomy" id="93063"/>
    <lineage>
        <taxon>Bacteria</taxon>
        <taxon>Pseudomonadati</taxon>
        <taxon>Pseudomonadota</taxon>
        <taxon>Alphaproteobacteria</taxon>
        <taxon>Sphingomonadales</taxon>
        <taxon>Sphingomonadaceae</taxon>
        <taxon>Sphingomonas</taxon>
    </lineage>
</organism>
<reference evidence="2 3" key="1">
    <citation type="submission" date="2020-08" db="EMBL/GenBank/DDBJ databases">
        <title>Genomic Encyclopedia of Type Strains, Phase IV (KMG-IV): sequencing the most valuable type-strain genomes for metagenomic binning, comparative biology and taxonomic classification.</title>
        <authorList>
            <person name="Goeker M."/>
        </authorList>
    </citation>
    <scope>NUCLEOTIDE SEQUENCE [LARGE SCALE GENOMIC DNA]</scope>
    <source>
        <strain evidence="2 3">DSM 15581</strain>
    </source>
</reference>
<sequence>MSGQTCERCGGRGEIETGTVSKGPGGYGYDTVPCGCEERQAYHDAAEDAGWLIEMQTFDAHEGPLPTAWAAAGTYTLGPPIPRHQVPAGAVYEYGYDLGKLWLNDEPHLMTRDDGPFAPTYRVATIGGERA</sequence>
<protein>
    <submittedName>
        <fullName evidence="2">Uncharacterized protein</fullName>
    </submittedName>
</protein>
<proteinExistence type="predicted"/>
<comment type="caution">
    <text evidence="2">The sequence shown here is derived from an EMBL/GenBank/DDBJ whole genome shotgun (WGS) entry which is preliminary data.</text>
</comment>
<accession>A0AAW3TU49</accession>
<dbReference type="AlphaFoldDB" id="A0AAW3TU49"/>
<evidence type="ECO:0000313" key="3">
    <source>
        <dbReference type="Proteomes" id="UP000528945"/>
    </source>
</evidence>
<gene>
    <name evidence="2" type="ORF">GGR47_002693</name>
</gene>